<evidence type="ECO:0000313" key="6">
    <source>
        <dbReference type="EMBL" id="KAE8155852.1"/>
    </source>
</evidence>
<name>A0A5N6UBA0_ASPTM</name>
<dbReference type="GO" id="GO:0016020">
    <property type="term" value="C:membrane"/>
    <property type="evidence" value="ECO:0007669"/>
    <property type="project" value="UniProtKB-SubCell"/>
</dbReference>
<dbReference type="PANTHER" id="PTHR48022:SF26">
    <property type="entry name" value="MAJOR FACILITATOR SUPERFAMILY (MFS) PROFILE DOMAIN-CONTAINING PROTEIN-RELATED"/>
    <property type="match status" value="1"/>
</dbReference>
<evidence type="ECO:0000256" key="5">
    <source>
        <dbReference type="SAM" id="Phobius"/>
    </source>
</evidence>
<keyword evidence="7" id="KW-1185">Reference proteome</keyword>
<dbReference type="InterPro" id="IPR005828">
    <property type="entry name" value="MFS_sugar_transport-like"/>
</dbReference>
<evidence type="ECO:0000256" key="4">
    <source>
        <dbReference type="ARBA" id="ARBA00023136"/>
    </source>
</evidence>
<dbReference type="Gene3D" id="1.20.1250.20">
    <property type="entry name" value="MFS general substrate transporter like domains"/>
    <property type="match status" value="2"/>
</dbReference>
<proteinExistence type="predicted"/>
<keyword evidence="2 5" id="KW-0812">Transmembrane</keyword>
<dbReference type="Proteomes" id="UP000326950">
    <property type="component" value="Unassembled WGS sequence"/>
</dbReference>
<accession>A0A5N6UBA0</accession>
<feature type="transmembrane region" description="Helical" evidence="5">
    <location>
        <begin position="71"/>
        <end position="92"/>
    </location>
</feature>
<keyword evidence="4 5" id="KW-0472">Membrane</keyword>
<reference evidence="6 7" key="1">
    <citation type="submission" date="2019-04" db="EMBL/GenBank/DDBJ databases">
        <title>Friends and foes A comparative genomics study of 23 Aspergillus species from section Flavi.</title>
        <authorList>
            <consortium name="DOE Joint Genome Institute"/>
            <person name="Kjaerbolling I."/>
            <person name="Vesth T."/>
            <person name="Frisvad J.C."/>
            <person name="Nybo J.L."/>
            <person name="Theobald S."/>
            <person name="Kildgaard S."/>
            <person name="Isbrandt T."/>
            <person name="Kuo A."/>
            <person name="Sato A."/>
            <person name="Lyhne E.K."/>
            <person name="Kogle M.E."/>
            <person name="Wiebenga A."/>
            <person name="Kun R.S."/>
            <person name="Lubbers R.J."/>
            <person name="Makela M.R."/>
            <person name="Barry K."/>
            <person name="Chovatia M."/>
            <person name="Clum A."/>
            <person name="Daum C."/>
            <person name="Haridas S."/>
            <person name="He G."/>
            <person name="LaButti K."/>
            <person name="Lipzen A."/>
            <person name="Mondo S."/>
            <person name="Riley R."/>
            <person name="Salamov A."/>
            <person name="Simmons B.A."/>
            <person name="Magnuson J.K."/>
            <person name="Henrissat B."/>
            <person name="Mortensen U.H."/>
            <person name="Larsen T.O."/>
            <person name="Devries R.P."/>
            <person name="Grigoriev I.V."/>
            <person name="Machida M."/>
            <person name="Baker S.E."/>
            <person name="Andersen M.R."/>
        </authorList>
    </citation>
    <scope>NUCLEOTIDE SEQUENCE [LARGE SCALE GENOMIC DNA]</scope>
    <source>
        <strain evidence="6 7">CBS 117626</strain>
    </source>
</reference>
<keyword evidence="3 5" id="KW-1133">Transmembrane helix</keyword>
<dbReference type="PANTHER" id="PTHR48022">
    <property type="entry name" value="PLASTIDIC GLUCOSE TRANSPORTER 4"/>
    <property type="match status" value="1"/>
</dbReference>
<evidence type="ECO:0000256" key="1">
    <source>
        <dbReference type="ARBA" id="ARBA00004141"/>
    </source>
</evidence>
<dbReference type="InterPro" id="IPR036259">
    <property type="entry name" value="MFS_trans_sf"/>
</dbReference>
<dbReference type="GO" id="GO:0005351">
    <property type="term" value="F:carbohydrate:proton symporter activity"/>
    <property type="evidence" value="ECO:0007669"/>
    <property type="project" value="TreeGrafter"/>
</dbReference>
<dbReference type="InterPro" id="IPR050360">
    <property type="entry name" value="MFS_Sugar_Transporters"/>
</dbReference>
<organism evidence="6 7">
    <name type="scientific">Aspergillus tamarii</name>
    <dbReference type="NCBI Taxonomy" id="41984"/>
    <lineage>
        <taxon>Eukaryota</taxon>
        <taxon>Fungi</taxon>
        <taxon>Dikarya</taxon>
        <taxon>Ascomycota</taxon>
        <taxon>Pezizomycotina</taxon>
        <taxon>Eurotiomycetes</taxon>
        <taxon>Eurotiomycetidae</taxon>
        <taxon>Eurotiales</taxon>
        <taxon>Aspergillaceae</taxon>
        <taxon>Aspergillus</taxon>
        <taxon>Aspergillus subgen. Circumdati</taxon>
    </lineage>
</organism>
<comment type="subcellular location">
    <subcellularLocation>
        <location evidence="1">Membrane</location>
        <topology evidence="1">Multi-pass membrane protein</topology>
    </subcellularLocation>
</comment>
<sequence length="178" mass="20493">MIKTKTPSTVTAIYDVGCFFGAFVVFSIGGRLGRKKSILLGTTLMAIGTLLKMMNFIIVETTPIETQNIGWKFWIIRTMFNAAFLPVIYFFYPETDTLSLMLFFLRGNTYLESVIVNRTLEDIDAYYRSNPSLIVVKEPHAISVKRPLNYIEHEYNEMNKIGEIRTKKADSLMMEYVE</sequence>
<evidence type="ECO:0000256" key="3">
    <source>
        <dbReference type="ARBA" id="ARBA00022989"/>
    </source>
</evidence>
<dbReference type="EMBL" id="ML738796">
    <property type="protein sequence ID" value="KAE8155852.1"/>
    <property type="molecule type" value="Genomic_DNA"/>
</dbReference>
<gene>
    <name evidence="6" type="ORF">BDV40DRAFT_306621</name>
</gene>
<feature type="transmembrane region" description="Helical" evidence="5">
    <location>
        <begin position="37"/>
        <end position="59"/>
    </location>
</feature>
<evidence type="ECO:0000313" key="7">
    <source>
        <dbReference type="Proteomes" id="UP000326950"/>
    </source>
</evidence>
<dbReference type="OrthoDB" id="4510268at2759"/>
<evidence type="ECO:0000256" key="2">
    <source>
        <dbReference type="ARBA" id="ARBA00022692"/>
    </source>
</evidence>
<feature type="transmembrane region" description="Helical" evidence="5">
    <location>
        <begin position="12"/>
        <end position="30"/>
    </location>
</feature>
<dbReference type="Pfam" id="PF00083">
    <property type="entry name" value="Sugar_tr"/>
    <property type="match status" value="2"/>
</dbReference>
<protein>
    <submittedName>
        <fullName evidence="6">Uncharacterized protein</fullName>
    </submittedName>
</protein>
<dbReference type="AlphaFoldDB" id="A0A5N6UBA0"/>